<evidence type="ECO:0000256" key="1">
    <source>
        <dbReference type="ARBA" id="ARBA00000085"/>
    </source>
</evidence>
<sequence length="455" mass="51959">MKSLQHQLSVLLGLSVAAVFILFWWLSFTTIHQVAEEYVLTRLSHDSDAVVKNLHLKNGRWVLDFERLEPIYSQVNSGHYFVVKVEKQTFYSPSLNGYPLFVPEWDSHKYTEMVYETLGPLVTEGKDVKRSKLLIQASQQSKNNHPVTIYIAEDHSPIQQSLKRFDWLFGGFALVTLLILYFLQKWILQRTFKQLSPLEKQLKELELTHQLNIEDVPYPKEVASLIEALRHALTQAGKQLRSSRQSNANLSHALKTPLNLAFQLLEQIREDTSPEKLKLVERQVQQQLNKIHQLIERELKKARIASDAPLSNRFDWQADMEELIQSLKQLYQAKNLQIESSLTDLPGLVIEKEDGFELFGNLLDNACKWSNNQIWIGFEADAKKVAITIEDDGPGVSEQALTDIQIRGFRADEATPGHGIGLSIVKDLVEAYSAEIEFAHSAYGGLKVSLIFNNK</sequence>
<dbReference type="Gene3D" id="3.30.565.10">
    <property type="entry name" value="Histidine kinase-like ATPase, C-terminal domain"/>
    <property type="match status" value="1"/>
</dbReference>
<keyword evidence="6 10" id="KW-0812">Transmembrane</keyword>
<evidence type="ECO:0000313" key="13">
    <source>
        <dbReference type="Proteomes" id="UP001054820"/>
    </source>
</evidence>
<evidence type="ECO:0000256" key="7">
    <source>
        <dbReference type="ARBA" id="ARBA00022777"/>
    </source>
</evidence>
<dbReference type="Pfam" id="PF02518">
    <property type="entry name" value="HATPase_c"/>
    <property type="match status" value="1"/>
</dbReference>
<organism evidence="12 13">
    <name type="scientific">Thiomicrorhabdus immobilis</name>
    <dbReference type="NCBI Taxonomy" id="2791037"/>
    <lineage>
        <taxon>Bacteria</taxon>
        <taxon>Pseudomonadati</taxon>
        <taxon>Pseudomonadota</taxon>
        <taxon>Gammaproteobacteria</taxon>
        <taxon>Thiotrichales</taxon>
        <taxon>Piscirickettsiaceae</taxon>
        <taxon>Thiomicrorhabdus</taxon>
    </lineage>
</organism>
<name>A0ABM7MB05_9GAMM</name>
<reference evidence="12" key="1">
    <citation type="journal article" date="2022" name="Arch. Microbiol.">
        <title>Thiomicrorhabdus immobilis sp. nov., a mesophilic sulfur-oxidizing bacterium isolated from sediment of a brackish lake in northern Japan.</title>
        <authorList>
            <person name="Kojima H."/>
            <person name="Mochizuki J."/>
            <person name="Kanda M."/>
            <person name="Watanabe T."/>
            <person name="Fukui M."/>
        </authorList>
    </citation>
    <scope>NUCLEOTIDE SEQUENCE</scope>
    <source>
        <strain evidence="12">Am19</strain>
    </source>
</reference>
<keyword evidence="9 10" id="KW-0472">Membrane</keyword>
<dbReference type="PANTHER" id="PTHR45436:SF5">
    <property type="entry name" value="SENSOR HISTIDINE KINASE TRCS"/>
    <property type="match status" value="1"/>
</dbReference>
<comment type="subcellular location">
    <subcellularLocation>
        <location evidence="2">Membrane</location>
    </subcellularLocation>
</comment>
<dbReference type="SUPFAM" id="SSF55874">
    <property type="entry name" value="ATPase domain of HSP90 chaperone/DNA topoisomerase II/histidine kinase"/>
    <property type="match status" value="1"/>
</dbReference>
<dbReference type="InterPro" id="IPR004358">
    <property type="entry name" value="Sig_transdc_His_kin-like_C"/>
</dbReference>
<dbReference type="SMART" id="SM00387">
    <property type="entry name" value="HATPase_c"/>
    <property type="match status" value="1"/>
</dbReference>
<evidence type="ECO:0000256" key="3">
    <source>
        <dbReference type="ARBA" id="ARBA00012438"/>
    </source>
</evidence>
<dbReference type="PROSITE" id="PS50109">
    <property type="entry name" value="HIS_KIN"/>
    <property type="match status" value="1"/>
</dbReference>
<dbReference type="InterPro" id="IPR036890">
    <property type="entry name" value="HATPase_C_sf"/>
</dbReference>
<dbReference type="RefSeq" id="WP_237262223.1">
    <property type="nucleotide sequence ID" value="NZ_AP024202.1"/>
</dbReference>
<accession>A0ABM7MB05</accession>
<keyword evidence="8 10" id="KW-1133">Transmembrane helix</keyword>
<feature type="transmembrane region" description="Helical" evidence="10">
    <location>
        <begin position="165"/>
        <end position="183"/>
    </location>
</feature>
<keyword evidence="4" id="KW-0597">Phosphoprotein</keyword>
<dbReference type="InterPro" id="IPR003594">
    <property type="entry name" value="HATPase_dom"/>
</dbReference>
<feature type="domain" description="Histidine kinase" evidence="11">
    <location>
        <begin position="249"/>
        <end position="455"/>
    </location>
</feature>
<dbReference type="InterPro" id="IPR005467">
    <property type="entry name" value="His_kinase_dom"/>
</dbReference>
<feature type="transmembrane region" description="Helical" evidence="10">
    <location>
        <begin position="7"/>
        <end position="26"/>
    </location>
</feature>
<dbReference type="PRINTS" id="PR00344">
    <property type="entry name" value="BCTRLSENSOR"/>
</dbReference>
<keyword evidence="5" id="KW-0808">Transferase</keyword>
<comment type="catalytic activity">
    <reaction evidence="1">
        <text>ATP + protein L-histidine = ADP + protein N-phospho-L-histidine.</text>
        <dbReference type="EC" id="2.7.13.3"/>
    </reaction>
</comment>
<gene>
    <name evidence="12" type="ORF">THMIRHAM_03090</name>
</gene>
<evidence type="ECO:0000256" key="4">
    <source>
        <dbReference type="ARBA" id="ARBA00022553"/>
    </source>
</evidence>
<evidence type="ECO:0000256" key="8">
    <source>
        <dbReference type="ARBA" id="ARBA00022989"/>
    </source>
</evidence>
<dbReference type="Proteomes" id="UP001054820">
    <property type="component" value="Chromosome"/>
</dbReference>
<evidence type="ECO:0000256" key="5">
    <source>
        <dbReference type="ARBA" id="ARBA00022679"/>
    </source>
</evidence>
<keyword evidence="13" id="KW-1185">Reference proteome</keyword>
<evidence type="ECO:0000256" key="6">
    <source>
        <dbReference type="ARBA" id="ARBA00022692"/>
    </source>
</evidence>
<dbReference type="GO" id="GO:0016301">
    <property type="term" value="F:kinase activity"/>
    <property type="evidence" value="ECO:0007669"/>
    <property type="project" value="UniProtKB-KW"/>
</dbReference>
<dbReference type="InterPro" id="IPR036097">
    <property type="entry name" value="HisK_dim/P_sf"/>
</dbReference>
<evidence type="ECO:0000259" key="11">
    <source>
        <dbReference type="PROSITE" id="PS50109"/>
    </source>
</evidence>
<evidence type="ECO:0000256" key="9">
    <source>
        <dbReference type="ARBA" id="ARBA00023136"/>
    </source>
</evidence>
<keyword evidence="7 12" id="KW-0418">Kinase</keyword>
<protein>
    <recommendedName>
        <fullName evidence="3">histidine kinase</fullName>
        <ecNumber evidence="3">2.7.13.3</ecNumber>
    </recommendedName>
</protein>
<evidence type="ECO:0000313" key="12">
    <source>
        <dbReference type="EMBL" id="BCN92524.1"/>
    </source>
</evidence>
<evidence type="ECO:0000256" key="10">
    <source>
        <dbReference type="SAM" id="Phobius"/>
    </source>
</evidence>
<dbReference type="InterPro" id="IPR050428">
    <property type="entry name" value="TCS_sensor_his_kinase"/>
</dbReference>
<dbReference type="EMBL" id="AP024202">
    <property type="protein sequence ID" value="BCN92524.1"/>
    <property type="molecule type" value="Genomic_DNA"/>
</dbReference>
<dbReference type="SUPFAM" id="SSF47384">
    <property type="entry name" value="Homodimeric domain of signal transducing histidine kinase"/>
    <property type="match status" value="1"/>
</dbReference>
<evidence type="ECO:0000256" key="2">
    <source>
        <dbReference type="ARBA" id="ARBA00004370"/>
    </source>
</evidence>
<dbReference type="EC" id="2.7.13.3" evidence="3"/>
<proteinExistence type="predicted"/>
<dbReference type="Gene3D" id="1.10.287.130">
    <property type="match status" value="1"/>
</dbReference>
<dbReference type="PANTHER" id="PTHR45436">
    <property type="entry name" value="SENSOR HISTIDINE KINASE YKOH"/>
    <property type="match status" value="1"/>
</dbReference>